<comment type="similarity">
    <text evidence="1">Belongs to the cytochrome P450 family.</text>
</comment>
<dbReference type="GO" id="GO:0005506">
    <property type="term" value="F:iron ion binding"/>
    <property type="evidence" value="ECO:0007669"/>
    <property type="project" value="InterPro"/>
</dbReference>
<keyword evidence="2" id="KW-0479">Metal-binding</keyword>
<dbReference type="InterPro" id="IPR001128">
    <property type="entry name" value="Cyt_P450"/>
</dbReference>
<organism evidence="3 4">
    <name type="scientific">Noviherbaspirillum pedocola</name>
    <dbReference type="NCBI Taxonomy" id="2801341"/>
    <lineage>
        <taxon>Bacteria</taxon>
        <taxon>Pseudomonadati</taxon>
        <taxon>Pseudomonadota</taxon>
        <taxon>Betaproteobacteria</taxon>
        <taxon>Burkholderiales</taxon>
        <taxon>Oxalobacteraceae</taxon>
        <taxon>Noviherbaspirillum</taxon>
    </lineage>
</organism>
<keyword evidence="2" id="KW-0408">Iron</keyword>
<dbReference type="PANTHER" id="PTHR46696">
    <property type="entry name" value="P450, PUTATIVE (EUROFUNG)-RELATED"/>
    <property type="match status" value="1"/>
</dbReference>
<dbReference type="PRINTS" id="PR00463">
    <property type="entry name" value="EP450I"/>
</dbReference>
<dbReference type="InterPro" id="IPR036396">
    <property type="entry name" value="Cyt_P450_sf"/>
</dbReference>
<protein>
    <submittedName>
        <fullName evidence="3">Cytochrome P450</fullName>
    </submittedName>
</protein>
<evidence type="ECO:0000313" key="4">
    <source>
        <dbReference type="Proteomes" id="UP000622890"/>
    </source>
</evidence>
<dbReference type="Gene3D" id="1.10.630.10">
    <property type="entry name" value="Cytochrome P450"/>
    <property type="match status" value="1"/>
</dbReference>
<evidence type="ECO:0000313" key="3">
    <source>
        <dbReference type="EMBL" id="MBK4734563.1"/>
    </source>
</evidence>
<dbReference type="CDD" id="cd11067">
    <property type="entry name" value="CYP152"/>
    <property type="match status" value="1"/>
</dbReference>
<keyword evidence="4" id="KW-1185">Reference proteome</keyword>
<name>A0A934W6N3_9BURK</name>
<dbReference type="Proteomes" id="UP000622890">
    <property type="component" value="Unassembled WGS sequence"/>
</dbReference>
<gene>
    <name evidence="3" type="ORF">JJB74_08105</name>
</gene>
<evidence type="ECO:0000256" key="1">
    <source>
        <dbReference type="ARBA" id="ARBA00010617"/>
    </source>
</evidence>
<evidence type="ECO:0000256" key="2">
    <source>
        <dbReference type="PIRSR" id="PIRSR602401-1"/>
    </source>
</evidence>
<keyword evidence="2" id="KW-0349">Heme</keyword>
<dbReference type="GO" id="GO:0016705">
    <property type="term" value="F:oxidoreductase activity, acting on paired donors, with incorporation or reduction of molecular oxygen"/>
    <property type="evidence" value="ECO:0007669"/>
    <property type="project" value="InterPro"/>
</dbReference>
<comment type="caution">
    <text evidence="3">The sequence shown here is derived from an EMBL/GenBank/DDBJ whole genome shotgun (WGS) entry which is preliminary data.</text>
</comment>
<dbReference type="Pfam" id="PF00067">
    <property type="entry name" value="p450"/>
    <property type="match status" value="1"/>
</dbReference>
<reference evidence="3" key="1">
    <citation type="submission" date="2021-01" db="EMBL/GenBank/DDBJ databases">
        <title>Genome sequence of strain Noviherbaspirillum sp. DKR-6.</title>
        <authorList>
            <person name="Chaudhary D.K."/>
        </authorList>
    </citation>
    <scope>NUCLEOTIDE SEQUENCE</scope>
    <source>
        <strain evidence="3">DKR-6</strain>
    </source>
</reference>
<comment type="cofactor">
    <cofactor evidence="2">
        <name>heme</name>
        <dbReference type="ChEBI" id="CHEBI:30413"/>
    </cofactor>
</comment>
<dbReference type="GO" id="GO:0004497">
    <property type="term" value="F:monooxygenase activity"/>
    <property type="evidence" value="ECO:0007669"/>
    <property type="project" value="InterPro"/>
</dbReference>
<dbReference type="SUPFAM" id="SSF48264">
    <property type="entry name" value="Cytochrome P450"/>
    <property type="match status" value="1"/>
</dbReference>
<dbReference type="GO" id="GO:0020037">
    <property type="term" value="F:heme binding"/>
    <property type="evidence" value="ECO:0007669"/>
    <property type="project" value="InterPro"/>
</dbReference>
<accession>A0A934W6N3</accession>
<dbReference type="AlphaFoldDB" id="A0A934W6N3"/>
<sequence>MVAVTGPLVAATEFPQESGFDQSASLLAEGYRYMPNRFQRHGSDVFQATLMARRATCVMGEDAARMFYEPGRFTRRGALPPTTVMLLQDYGSVMTLDGEAHRVRKAMYMSLMTPEHMQQLYELVTDAWHTRLHRWIDADSVVLHDEAQRVLCRAAAEWVGIDMSDDEVETRTEEFAAMIEGSASVGPRNWRGMILRHRTERWASGLIEDVRANRIDPPAGSALDVIATHRDADGEEMSAEVGAVELINFLRPTIAVARYLAFGALALHQHPQYRDAVAAGGDAALEVVQEVRRFYPFIPAMGGVALAPFEWRGHRFDEGDWVLLDLYGTNHDPRLWEQPNRFRPERFTGWQGNAHTLIPSGGGDFHTNHRCPGEWITIGIIKTLLGLYVSSMRCEVPRQNFWIDLGRVPALPASGFVVSNVTPH</sequence>
<dbReference type="InterPro" id="IPR002401">
    <property type="entry name" value="Cyt_P450_E_grp-I"/>
</dbReference>
<dbReference type="EMBL" id="JAEPBG010000002">
    <property type="protein sequence ID" value="MBK4734563.1"/>
    <property type="molecule type" value="Genomic_DNA"/>
</dbReference>
<feature type="binding site" description="axial binding residue" evidence="2">
    <location>
        <position position="371"/>
    </location>
    <ligand>
        <name>heme</name>
        <dbReference type="ChEBI" id="CHEBI:30413"/>
    </ligand>
    <ligandPart>
        <name>Fe</name>
        <dbReference type="ChEBI" id="CHEBI:18248"/>
    </ligandPart>
</feature>
<proteinExistence type="inferred from homology"/>
<dbReference type="PANTHER" id="PTHR46696:SF1">
    <property type="entry name" value="CYTOCHROME P450 YJIB-RELATED"/>
    <property type="match status" value="1"/>
</dbReference>